<dbReference type="Proteomes" id="UP000184518">
    <property type="component" value="Unassembled WGS sequence"/>
</dbReference>
<reference evidence="3" key="1">
    <citation type="submission" date="2016-11" db="EMBL/GenBank/DDBJ databases">
        <authorList>
            <person name="Varghese N."/>
            <person name="Submissions S."/>
        </authorList>
    </citation>
    <scope>NUCLEOTIDE SEQUENCE [LARGE SCALE GENOMIC DNA]</scope>
    <source>
        <strain evidence="3">DSM 27619</strain>
    </source>
</reference>
<feature type="region of interest" description="Disordered" evidence="1">
    <location>
        <begin position="142"/>
        <end position="163"/>
    </location>
</feature>
<dbReference type="STRING" id="1416778.SAMN05443633_102522"/>
<protein>
    <recommendedName>
        <fullName evidence="4">Heat induced stress protein YflT</fullName>
    </recommendedName>
</protein>
<dbReference type="AlphaFoldDB" id="A0A1M4Y5Z8"/>
<name>A0A1M4Y5Z8_9FLAO</name>
<evidence type="ECO:0008006" key="4">
    <source>
        <dbReference type="Google" id="ProtNLM"/>
    </source>
</evidence>
<sequence length="163" mass="18502">MAYTVVSVFPQTVDTEEIKKDLREKGFNEADIIVSRSNVETGLDDYQEDAQTKGFFDYVFAHDAEMLNAYRTHSVGKSNVVVYADDLERAKLAKAVLDEKGALEVYRKPSDQQKDIPDGMTEQEYNGIIAKARHNIYFLDPERTYSPNSRGMEDTMDDLGSKD</sequence>
<evidence type="ECO:0000313" key="2">
    <source>
        <dbReference type="EMBL" id="SHF01181.1"/>
    </source>
</evidence>
<evidence type="ECO:0000313" key="3">
    <source>
        <dbReference type="Proteomes" id="UP000184518"/>
    </source>
</evidence>
<evidence type="ECO:0000256" key="1">
    <source>
        <dbReference type="SAM" id="MobiDB-lite"/>
    </source>
</evidence>
<proteinExistence type="predicted"/>
<dbReference type="EMBL" id="FQUT01000002">
    <property type="protein sequence ID" value="SHF01181.1"/>
    <property type="molecule type" value="Genomic_DNA"/>
</dbReference>
<dbReference type="RefSeq" id="WP_072954157.1">
    <property type="nucleotide sequence ID" value="NZ_FQUT01000002.1"/>
</dbReference>
<accession>A0A1M4Y5Z8</accession>
<dbReference type="OrthoDB" id="1274046at2"/>
<organism evidence="2 3">
    <name type="scientific">Chryseobacterium arachidis</name>
    <dbReference type="NCBI Taxonomy" id="1416778"/>
    <lineage>
        <taxon>Bacteria</taxon>
        <taxon>Pseudomonadati</taxon>
        <taxon>Bacteroidota</taxon>
        <taxon>Flavobacteriia</taxon>
        <taxon>Flavobacteriales</taxon>
        <taxon>Weeksellaceae</taxon>
        <taxon>Chryseobacterium group</taxon>
        <taxon>Chryseobacterium</taxon>
    </lineage>
</organism>
<gene>
    <name evidence="2" type="ORF">SAMN05443633_102522</name>
</gene>
<keyword evidence="3" id="KW-1185">Reference proteome</keyword>